<dbReference type="EMBL" id="JANDBD010000017">
    <property type="protein sequence ID" value="MCP9276566.1"/>
    <property type="molecule type" value="Genomic_DNA"/>
</dbReference>
<proteinExistence type="predicted"/>
<evidence type="ECO:0000313" key="3">
    <source>
        <dbReference type="Proteomes" id="UP001651690"/>
    </source>
</evidence>
<accession>A0ABT1MBL2</accession>
<comment type="caution">
    <text evidence="2">The sequence shown here is derived from an EMBL/GenBank/DDBJ whole genome shotgun (WGS) entry which is preliminary data.</text>
</comment>
<reference evidence="2 3" key="1">
    <citation type="submission" date="2022-06" db="EMBL/GenBank/DDBJ databases">
        <title>Mycolicibacterium sp. CAU 1645 isolated from seawater.</title>
        <authorList>
            <person name="Kim W."/>
        </authorList>
    </citation>
    <scope>NUCLEOTIDE SEQUENCE [LARGE SCALE GENOMIC DNA]</scope>
    <source>
        <strain evidence="2 3">CAU 1645</strain>
    </source>
</reference>
<dbReference type="Gene3D" id="2.40.10.480">
    <property type="match status" value="1"/>
</dbReference>
<dbReference type="Pfam" id="PF13360">
    <property type="entry name" value="PQQ_2"/>
    <property type="match status" value="2"/>
</dbReference>
<name>A0ABT1MBL2_9MYCO</name>
<dbReference type="Proteomes" id="UP001651690">
    <property type="component" value="Unassembled WGS sequence"/>
</dbReference>
<sequence>MDGIRVSDGVTTIQTNENGEFQLPGDGAFVFVVRPTGQDCARWFVQASTPRIEFVLEPVEQPLPARLLHATDLHIVSAEDADHARNLERATPAVMRRAFADLVERFAPIHRILLTGDLASLGTPDAYAALGEGLDPALPFVLLPGNDDHKDGVGGYPHFAMRITRENYLINGESPKRWEDEVGPRWFSLDHAGLHIVAIDWNTHERDLDRDQQRKWLIGDLGACHNGQPWILLCHDIPDESFFDGLPSQPLATFSGHWHTDRVVRVGETLHVNTPPALFGGLDYSPPTVRSIAWDGTGLSLWTNRTYASSTSRTGHEPGAARWSVPLPGCGGLGGPVGDTELVVAATWDSDRSVGYVTALDTVTGEQRWQARTGAPVQGPPLLAGDTVVVQDVSGTSWAWAAADGTARWQVPSTRPLRQWCWTAPVLSGDLVVLGGMTDLYAVALSTGELVWRAARFAPHFNFVGLSGPVVAGDTVLLGSWPMRPALWAFDVATGDVRWRLDDPSDGETPTRTVPGRGPDFSRYAANASALVVPDSLSPKGPGCLDGERVYFNTGLGLLAIDVRGGAVAWLAELGHLEAPTRPTRTWHGVVTVAAPDHVICVSADAGAELWRTAVEGSVEPRMPGRSKPHGPLLGGATIAGRWLAVPGLDGLLRVLDPVNGRIIGEVNQGGESAATPLAVADDVILLRTDGMLVRLGTQP</sequence>
<dbReference type="InterPro" id="IPR011047">
    <property type="entry name" value="Quinoprotein_ADH-like_sf"/>
</dbReference>
<dbReference type="PANTHER" id="PTHR34512:SF30">
    <property type="entry name" value="OUTER MEMBRANE PROTEIN ASSEMBLY FACTOR BAMB"/>
    <property type="match status" value="1"/>
</dbReference>
<evidence type="ECO:0000313" key="2">
    <source>
        <dbReference type="EMBL" id="MCP9276566.1"/>
    </source>
</evidence>
<feature type="domain" description="Pyrrolo-quinoline quinone repeat" evidence="1">
    <location>
        <begin position="598"/>
        <end position="696"/>
    </location>
</feature>
<dbReference type="Gene3D" id="3.60.21.10">
    <property type="match status" value="1"/>
</dbReference>
<feature type="domain" description="Pyrrolo-quinoline quinone repeat" evidence="1">
    <location>
        <begin position="318"/>
        <end position="570"/>
    </location>
</feature>
<dbReference type="Gene3D" id="2.130.10.10">
    <property type="entry name" value="YVTN repeat-like/Quinoprotein amine dehydrogenase"/>
    <property type="match status" value="1"/>
</dbReference>
<dbReference type="SMART" id="SM00564">
    <property type="entry name" value="PQQ"/>
    <property type="match status" value="4"/>
</dbReference>
<dbReference type="InterPro" id="IPR002372">
    <property type="entry name" value="PQQ_rpt_dom"/>
</dbReference>
<protein>
    <submittedName>
        <fullName evidence="2">PQQ-binding-like beta-propeller repeat protein</fullName>
    </submittedName>
</protein>
<evidence type="ECO:0000259" key="1">
    <source>
        <dbReference type="Pfam" id="PF13360"/>
    </source>
</evidence>
<organism evidence="2 3">
    <name type="scientific">Mycolicibacterium arenosum</name>
    <dbReference type="NCBI Taxonomy" id="2952157"/>
    <lineage>
        <taxon>Bacteria</taxon>
        <taxon>Bacillati</taxon>
        <taxon>Actinomycetota</taxon>
        <taxon>Actinomycetes</taxon>
        <taxon>Mycobacteriales</taxon>
        <taxon>Mycobacteriaceae</taxon>
        <taxon>Mycolicibacterium</taxon>
    </lineage>
</organism>
<keyword evidence="3" id="KW-1185">Reference proteome</keyword>
<dbReference type="InterPro" id="IPR015943">
    <property type="entry name" value="WD40/YVTN_repeat-like_dom_sf"/>
</dbReference>
<gene>
    <name evidence="2" type="ORF">NM203_30710</name>
</gene>
<dbReference type="RefSeq" id="WP_255064632.1">
    <property type="nucleotide sequence ID" value="NZ_JANDBD010000017.1"/>
</dbReference>
<dbReference type="InterPro" id="IPR029052">
    <property type="entry name" value="Metallo-depent_PP-like"/>
</dbReference>
<dbReference type="PANTHER" id="PTHR34512">
    <property type="entry name" value="CELL SURFACE PROTEIN"/>
    <property type="match status" value="1"/>
</dbReference>
<dbReference type="SUPFAM" id="SSF50998">
    <property type="entry name" value="Quinoprotein alcohol dehydrogenase-like"/>
    <property type="match status" value="2"/>
</dbReference>
<dbReference type="InterPro" id="IPR018391">
    <property type="entry name" value="PQQ_b-propeller_rpt"/>
</dbReference>
<dbReference type="SUPFAM" id="SSF56300">
    <property type="entry name" value="Metallo-dependent phosphatases"/>
    <property type="match status" value="1"/>
</dbReference>